<evidence type="ECO:0000313" key="1">
    <source>
        <dbReference type="EMBL" id="KAI8027560.1"/>
    </source>
</evidence>
<organism evidence="1 2">
    <name type="scientific">Camellia lanceoleosa</name>
    <dbReference type="NCBI Taxonomy" id="1840588"/>
    <lineage>
        <taxon>Eukaryota</taxon>
        <taxon>Viridiplantae</taxon>
        <taxon>Streptophyta</taxon>
        <taxon>Embryophyta</taxon>
        <taxon>Tracheophyta</taxon>
        <taxon>Spermatophyta</taxon>
        <taxon>Magnoliopsida</taxon>
        <taxon>eudicotyledons</taxon>
        <taxon>Gunneridae</taxon>
        <taxon>Pentapetalae</taxon>
        <taxon>asterids</taxon>
        <taxon>Ericales</taxon>
        <taxon>Theaceae</taxon>
        <taxon>Camellia</taxon>
    </lineage>
</organism>
<evidence type="ECO:0000313" key="2">
    <source>
        <dbReference type="Proteomes" id="UP001060215"/>
    </source>
</evidence>
<proteinExistence type="predicted"/>
<dbReference type="Proteomes" id="UP001060215">
    <property type="component" value="Chromosome 3"/>
</dbReference>
<accession>A0ACC0IQ14</accession>
<protein>
    <submittedName>
        <fullName evidence="1">Nuclear pore complex protein NUP98B</fullName>
    </submittedName>
</protein>
<dbReference type="EMBL" id="CM045760">
    <property type="protein sequence ID" value="KAI8027560.1"/>
    <property type="molecule type" value="Genomic_DNA"/>
</dbReference>
<keyword evidence="2" id="KW-1185">Reference proteome</keyword>
<gene>
    <name evidence="1" type="ORF">LOK49_LG02G02511</name>
</gene>
<name>A0ACC0IQ14_9ERIC</name>
<reference evidence="1 2" key="1">
    <citation type="journal article" date="2022" name="Plant J.">
        <title>Chromosome-level genome of Camellia lanceoleosa provides a valuable resource for understanding genome evolution and self-incompatibility.</title>
        <authorList>
            <person name="Gong W."/>
            <person name="Xiao S."/>
            <person name="Wang L."/>
            <person name="Liao Z."/>
            <person name="Chang Y."/>
            <person name="Mo W."/>
            <person name="Hu G."/>
            <person name="Li W."/>
            <person name="Zhao G."/>
            <person name="Zhu H."/>
            <person name="Hu X."/>
            <person name="Ji K."/>
            <person name="Xiang X."/>
            <person name="Song Q."/>
            <person name="Yuan D."/>
            <person name="Jin S."/>
            <person name="Zhang L."/>
        </authorList>
    </citation>
    <scope>NUCLEOTIDE SEQUENCE [LARGE SCALE GENOMIC DNA]</scope>
    <source>
        <strain evidence="1">SQ_2022a</strain>
    </source>
</reference>
<comment type="caution">
    <text evidence="1">The sequence shown here is derived from an EMBL/GenBank/DDBJ whole genome shotgun (WGS) entry which is preliminary data.</text>
</comment>
<sequence length="68" mass="6584">MFGSTTRPSVFGGTSTGVFGANSSPLGSMSAFGATSSPAFGSSTAALGAPLAPAFGSSLSSFGVWSWK</sequence>